<dbReference type="SUPFAM" id="SSF54427">
    <property type="entry name" value="NTF2-like"/>
    <property type="match status" value="1"/>
</dbReference>
<dbReference type="Pfam" id="PF12680">
    <property type="entry name" value="SnoaL_2"/>
    <property type="match status" value="1"/>
</dbReference>
<dbReference type="InterPro" id="IPR032710">
    <property type="entry name" value="NTF2-like_dom_sf"/>
</dbReference>
<proteinExistence type="predicted"/>
<name>A0ABY3WQ53_9ACTN</name>
<reference evidence="2 3" key="1">
    <citation type="submission" date="2021-03" db="EMBL/GenBank/DDBJ databases">
        <title>Complete genome of Streptomyces formicae strain 1H-GS9 (DSM 100524).</title>
        <authorList>
            <person name="Atanasov K.E."/>
            <person name="Altabella T."/>
            <person name="Ferrer A."/>
        </authorList>
    </citation>
    <scope>NUCLEOTIDE SEQUENCE [LARGE SCALE GENOMIC DNA]</scope>
    <source>
        <strain evidence="2 3">1H-GS9</strain>
    </source>
</reference>
<gene>
    <name evidence="2" type="ORF">J4032_27895</name>
</gene>
<evidence type="ECO:0000313" key="2">
    <source>
        <dbReference type="EMBL" id="UNM14779.1"/>
    </source>
</evidence>
<sequence length="107" mass="12114">MTIRPDQLNDPAVRAFVKALNSGDRDAFLAILTPDATMSDDGSDRDLADWTDKEIFSSRGHMEVESQSADGRELVARYRNETWGEMRTKWKFTVEGEKIARFDTGQA</sequence>
<dbReference type="InterPro" id="IPR037401">
    <property type="entry name" value="SnoaL-like"/>
</dbReference>
<organism evidence="2 3">
    <name type="scientific">Streptomyces formicae</name>
    <dbReference type="NCBI Taxonomy" id="1616117"/>
    <lineage>
        <taxon>Bacteria</taxon>
        <taxon>Bacillati</taxon>
        <taxon>Actinomycetota</taxon>
        <taxon>Actinomycetes</taxon>
        <taxon>Kitasatosporales</taxon>
        <taxon>Streptomycetaceae</taxon>
        <taxon>Streptomyces</taxon>
    </lineage>
</organism>
<dbReference type="Gene3D" id="3.10.450.50">
    <property type="match status" value="1"/>
</dbReference>
<accession>A0ABY3WQ53</accession>
<dbReference type="Proteomes" id="UP000828924">
    <property type="component" value="Chromosome"/>
</dbReference>
<feature type="domain" description="SnoaL-like" evidence="1">
    <location>
        <begin position="13"/>
        <end position="102"/>
    </location>
</feature>
<keyword evidence="3" id="KW-1185">Reference proteome</keyword>
<protein>
    <submittedName>
        <fullName evidence="2">Nuclear transport factor 2 family protein</fullName>
    </submittedName>
</protein>
<evidence type="ECO:0000313" key="3">
    <source>
        <dbReference type="Proteomes" id="UP000828924"/>
    </source>
</evidence>
<dbReference type="EMBL" id="CP071872">
    <property type="protein sequence ID" value="UNM14779.1"/>
    <property type="molecule type" value="Genomic_DNA"/>
</dbReference>
<dbReference type="RefSeq" id="WP_242335165.1">
    <property type="nucleotide sequence ID" value="NZ_CP071872.1"/>
</dbReference>
<evidence type="ECO:0000259" key="1">
    <source>
        <dbReference type="Pfam" id="PF12680"/>
    </source>
</evidence>